<evidence type="ECO:0000256" key="3">
    <source>
        <dbReference type="ARBA" id="ARBA00009264"/>
    </source>
</evidence>
<evidence type="ECO:0000256" key="5">
    <source>
        <dbReference type="ARBA" id="ARBA00022618"/>
    </source>
</evidence>
<dbReference type="OrthoDB" id="9905975at2759"/>
<keyword evidence="4" id="KW-0963">Cytoplasm</keyword>
<dbReference type="FunCoup" id="A0A1S3GE33">
    <property type="interactions" value="1544"/>
</dbReference>
<keyword evidence="7" id="KW-0498">Mitosis</keyword>
<evidence type="ECO:0000313" key="15">
    <source>
        <dbReference type="RefSeq" id="XP_012887103.1"/>
    </source>
</evidence>
<keyword evidence="12" id="KW-0131">Cell cycle</keyword>
<dbReference type="STRING" id="10020.ENSDORP00000022374"/>
<dbReference type="Pfam" id="PF04856">
    <property type="entry name" value="Securin"/>
    <property type="match status" value="1"/>
</dbReference>
<dbReference type="PANTHER" id="PTHR10418:SF2">
    <property type="entry name" value="SECURIN"/>
    <property type="match status" value="1"/>
</dbReference>
<protein>
    <recommendedName>
        <fullName evidence="13">Securin</fullName>
    </recommendedName>
</protein>
<evidence type="ECO:0000256" key="4">
    <source>
        <dbReference type="ARBA" id="ARBA00022490"/>
    </source>
</evidence>
<comment type="similarity">
    <text evidence="3">Belongs to the securin family.</text>
</comment>
<evidence type="ECO:0000256" key="10">
    <source>
        <dbReference type="ARBA" id="ARBA00023036"/>
    </source>
</evidence>
<dbReference type="KEGG" id="dord:105997279"/>
<comment type="subcellular location">
    <subcellularLocation>
        <location evidence="2">Cytoplasm</location>
    </subcellularLocation>
    <subcellularLocation>
        <location evidence="1">Nucleus</location>
    </subcellularLocation>
</comment>
<evidence type="ECO:0000256" key="9">
    <source>
        <dbReference type="ARBA" id="ARBA00022843"/>
    </source>
</evidence>
<organism evidence="14 15">
    <name type="scientific">Dipodomys ordii</name>
    <name type="common">Ord's kangaroo rat</name>
    <dbReference type="NCBI Taxonomy" id="10020"/>
    <lineage>
        <taxon>Eukaryota</taxon>
        <taxon>Metazoa</taxon>
        <taxon>Chordata</taxon>
        <taxon>Craniata</taxon>
        <taxon>Vertebrata</taxon>
        <taxon>Euteleostomi</taxon>
        <taxon>Mammalia</taxon>
        <taxon>Eutheria</taxon>
        <taxon>Euarchontoglires</taxon>
        <taxon>Glires</taxon>
        <taxon>Rodentia</taxon>
        <taxon>Castorimorpha</taxon>
        <taxon>Heteromyidae</taxon>
        <taxon>Dipodomyinae</taxon>
        <taxon>Dipodomys</taxon>
    </lineage>
</organism>
<evidence type="ECO:0000256" key="12">
    <source>
        <dbReference type="ARBA" id="ARBA00023306"/>
    </source>
</evidence>
<dbReference type="InParanoid" id="A0A1S3GE33"/>
<dbReference type="GO" id="GO:0005634">
    <property type="term" value="C:nucleus"/>
    <property type="evidence" value="ECO:0007669"/>
    <property type="project" value="UniProtKB-SubCell"/>
</dbReference>
<evidence type="ECO:0000256" key="8">
    <source>
        <dbReference type="ARBA" id="ARBA00022829"/>
    </source>
</evidence>
<evidence type="ECO:0000256" key="13">
    <source>
        <dbReference type="ARBA" id="ARBA00039185"/>
    </source>
</evidence>
<dbReference type="GeneID" id="105997279"/>
<sequence length="200" mass="22163">MATVIFVGKENGQTGIDMALKEGLKLGFRPVKALDGRTQVLTPHIEKVFNAPSALPKTSRKILGTVNRATEKPVKTNGLLKQKHLSFTGKNITETTMKASTSVSASNVYPEIEKFFPFNLLDFESFDLPEEHQIPHLPLSGIPLMVLDEEWGLETLLELGPPLLMKKPCPMWESDLLQSPSSFLSSLDIKLSPVCYDLDI</sequence>
<dbReference type="AlphaFoldDB" id="A0A1S3GE33"/>
<evidence type="ECO:0000313" key="14">
    <source>
        <dbReference type="Proteomes" id="UP000081671"/>
    </source>
</evidence>
<keyword evidence="5" id="KW-0132">Cell division</keyword>
<dbReference type="InterPro" id="IPR006940">
    <property type="entry name" value="Securin_separation_inhibitor"/>
</dbReference>
<accession>A0A1S3GE33</accession>
<dbReference type="GO" id="GO:0051276">
    <property type="term" value="P:chromosome organization"/>
    <property type="evidence" value="ECO:0007669"/>
    <property type="project" value="InterPro"/>
</dbReference>
<evidence type="ECO:0000256" key="11">
    <source>
        <dbReference type="ARBA" id="ARBA00023242"/>
    </source>
</evidence>
<gene>
    <name evidence="15" type="primary">LOC105997279</name>
</gene>
<dbReference type="PANTHER" id="PTHR10418">
    <property type="entry name" value="SECURIN-3"/>
    <property type="match status" value="1"/>
</dbReference>
<keyword evidence="8" id="KW-0159">Chromosome partition</keyword>
<reference evidence="15" key="1">
    <citation type="submission" date="2025-08" db="UniProtKB">
        <authorList>
            <consortium name="RefSeq"/>
        </authorList>
    </citation>
    <scope>IDENTIFICATION</scope>
    <source>
        <tissue evidence="15">Kidney</tissue>
    </source>
</reference>
<name>A0A1S3GE33_DIPOR</name>
<dbReference type="GO" id="GO:0051301">
    <property type="term" value="P:cell division"/>
    <property type="evidence" value="ECO:0007669"/>
    <property type="project" value="UniProtKB-KW"/>
</dbReference>
<evidence type="ECO:0000256" key="2">
    <source>
        <dbReference type="ARBA" id="ARBA00004496"/>
    </source>
</evidence>
<keyword evidence="6" id="KW-0677">Repeat</keyword>
<dbReference type="GO" id="GO:0045143">
    <property type="term" value="P:homologous chromosome segregation"/>
    <property type="evidence" value="ECO:0007669"/>
    <property type="project" value="TreeGrafter"/>
</dbReference>
<dbReference type="GO" id="GO:0017124">
    <property type="term" value="F:SH3 domain binding"/>
    <property type="evidence" value="ECO:0007669"/>
    <property type="project" value="UniProtKB-KW"/>
</dbReference>
<keyword evidence="9" id="KW-0832">Ubl conjugation</keyword>
<dbReference type="RefSeq" id="XP_012887103.1">
    <property type="nucleotide sequence ID" value="XM_013031649.1"/>
</dbReference>
<proteinExistence type="inferred from homology"/>
<dbReference type="Proteomes" id="UP000081671">
    <property type="component" value="Unplaced"/>
</dbReference>
<evidence type="ECO:0000256" key="1">
    <source>
        <dbReference type="ARBA" id="ARBA00004123"/>
    </source>
</evidence>
<keyword evidence="14" id="KW-1185">Reference proteome</keyword>
<evidence type="ECO:0000256" key="6">
    <source>
        <dbReference type="ARBA" id="ARBA00022737"/>
    </source>
</evidence>
<dbReference type="OMA" id="PPVCYDF"/>
<dbReference type="GO" id="GO:0005737">
    <property type="term" value="C:cytoplasm"/>
    <property type="evidence" value="ECO:0007669"/>
    <property type="project" value="UniProtKB-SubCell"/>
</dbReference>
<keyword evidence="11" id="KW-0539">Nucleus</keyword>
<evidence type="ECO:0000256" key="7">
    <source>
        <dbReference type="ARBA" id="ARBA00022776"/>
    </source>
</evidence>
<keyword evidence="10" id="KW-0729">SH3-binding</keyword>